<name>A0A8J7PTJ5_9PROT</name>
<protein>
    <submittedName>
        <fullName evidence="2">WGR domain-containing protein</fullName>
    </submittedName>
</protein>
<accession>A0A8J7PTJ5</accession>
<dbReference type="AlphaFoldDB" id="A0A8J7PTJ5"/>
<organism evidence="2 3">
    <name type="scientific">Candidatus Paracaedimonas acanthamoebae</name>
    <dbReference type="NCBI Taxonomy" id="244581"/>
    <lineage>
        <taxon>Bacteria</taxon>
        <taxon>Pseudomonadati</taxon>
        <taxon>Pseudomonadota</taxon>
        <taxon>Alphaproteobacteria</taxon>
        <taxon>Holosporales</taxon>
        <taxon>Caedimonadaceae</taxon>
        <taxon>Candidatus Paracaedimonas</taxon>
    </lineage>
</organism>
<comment type="caution">
    <text evidence="2">The sequence shown here is derived from an EMBL/GenBank/DDBJ whole genome shotgun (WGS) entry which is preliminary data.</text>
</comment>
<dbReference type="EMBL" id="JAFKGL010000028">
    <property type="protein sequence ID" value="MBN9413589.1"/>
    <property type="molecule type" value="Genomic_DNA"/>
</dbReference>
<dbReference type="InterPro" id="IPR008893">
    <property type="entry name" value="WGR_domain"/>
</dbReference>
<dbReference type="Proteomes" id="UP000664414">
    <property type="component" value="Unassembled WGS sequence"/>
</dbReference>
<dbReference type="Pfam" id="PF05406">
    <property type="entry name" value="WGR"/>
    <property type="match status" value="1"/>
</dbReference>
<reference evidence="2" key="1">
    <citation type="submission" date="2021-02" db="EMBL/GenBank/DDBJ databases">
        <title>Thiocyanate and organic carbon inputs drive convergent selection for specific autotrophic Afipia and Thiobacillus strains within complex microbiomes.</title>
        <authorList>
            <person name="Huddy R.J."/>
            <person name="Sachdeva R."/>
            <person name="Kadzinga F."/>
            <person name="Kantor R.S."/>
            <person name="Harrison S.T.L."/>
            <person name="Banfield J.F."/>
        </authorList>
    </citation>
    <scope>NUCLEOTIDE SEQUENCE</scope>
    <source>
        <strain evidence="2">SCN18_10_11_15_R4_P_38_20</strain>
    </source>
</reference>
<feature type="domain" description="WGR" evidence="1">
    <location>
        <begin position="5"/>
        <end position="71"/>
    </location>
</feature>
<gene>
    <name evidence="2" type="ORF">J0H12_06685</name>
</gene>
<sequence length="107" mass="12782">MQAEFYLKAEDKEAKIYRYYNIILLPTLFKDLSLVITYGRTGYKERQRSIQFIDTQLLANKFKEILKSRLKTVKGSGPYYKIVEHHYDSEFKDQIMSRLPLNLFSEC</sequence>
<evidence type="ECO:0000313" key="2">
    <source>
        <dbReference type="EMBL" id="MBN9413589.1"/>
    </source>
</evidence>
<proteinExistence type="predicted"/>
<dbReference type="SUPFAM" id="SSF142921">
    <property type="entry name" value="WGR domain-like"/>
    <property type="match status" value="1"/>
</dbReference>
<evidence type="ECO:0000313" key="3">
    <source>
        <dbReference type="Proteomes" id="UP000664414"/>
    </source>
</evidence>
<dbReference type="InterPro" id="IPR036930">
    <property type="entry name" value="WGR_dom_sf"/>
</dbReference>
<evidence type="ECO:0000259" key="1">
    <source>
        <dbReference type="Pfam" id="PF05406"/>
    </source>
</evidence>